<evidence type="ECO:0000313" key="2">
    <source>
        <dbReference type="EMBL" id="CAA9197251.1"/>
    </source>
</evidence>
<sequence>MKKIFLLLLLIPVLGTAQTKLARYQRKILSENIITNNLQNKFVEVTLNNVPDASLYNGTLAEVTKRNIFTLSDKGQKAFIEAVNSKSKELPELLKAIPTLLESSPSTEIPVDFKRIEFSKKVEIVVNNKQIAHGRIAKLVMWLTLDDNTLVEFSGFGQLSTKFYTIDYGTVSLNRTTGFTLNAGVNILGTGAVNTTSVATGNSGTTTDVNGTTSSNTSTLGASYSNSRTTAEAMALSNTVIISKGSLNRKEISLMQNGVPNKDLDDNINMEIIFKTVNNYTVPVLKFKGLFKDNVFATDPSKILINKVYMTLPNIFKGDVKGKLSYTYLYRDIGSGENTPGEFDDKINYYQLNDRGITELPVKLVGQHELLPKLYSIITDPVNLTDSLYLNYYGQHVKLYFTDLSSASEFIDYLQSSGYTSVKGFQVEYEKLSQGDVTYLKYDASMLGSLRPIIDMR</sequence>
<keyword evidence="3" id="KW-1185">Reference proteome</keyword>
<organism evidence="2 3">
    <name type="scientific">Flavobacterium bizetiae</name>
    <dbReference type="NCBI Taxonomy" id="2704140"/>
    <lineage>
        <taxon>Bacteria</taxon>
        <taxon>Pseudomonadati</taxon>
        <taxon>Bacteroidota</taxon>
        <taxon>Flavobacteriia</taxon>
        <taxon>Flavobacteriales</taxon>
        <taxon>Flavobacteriaceae</taxon>
        <taxon>Flavobacterium</taxon>
    </lineage>
</organism>
<feature type="signal peptide" evidence="1">
    <location>
        <begin position="1"/>
        <end position="22"/>
    </location>
</feature>
<dbReference type="EMBL" id="CADCSU010000068">
    <property type="protein sequence ID" value="CAA9197251.1"/>
    <property type="molecule type" value="Genomic_DNA"/>
</dbReference>
<dbReference type="AlphaFoldDB" id="A0A6J4GEH0"/>
<evidence type="ECO:0000313" key="3">
    <source>
        <dbReference type="Proteomes" id="UP000479938"/>
    </source>
</evidence>
<dbReference type="Proteomes" id="UP000479938">
    <property type="component" value="Unassembled WGS sequence"/>
</dbReference>
<proteinExistence type="predicted"/>
<keyword evidence="1" id="KW-0732">Signal</keyword>
<evidence type="ECO:0000256" key="1">
    <source>
        <dbReference type="SAM" id="SignalP"/>
    </source>
</evidence>
<dbReference type="RefSeq" id="WP_173970216.1">
    <property type="nucleotide sequence ID" value="NZ_CADCSU010000068.1"/>
</dbReference>
<feature type="chain" id="PRO_5026804240" evidence="1">
    <location>
        <begin position="23"/>
        <end position="457"/>
    </location>
</feature>
<gene>
    <name evidence="2" type="ORF">FLA105534_01540</name>
</gene>
<accession>A0A6J4GEH0</accession>
<name>A0A6J4GEH0_9FLAO</name>
<reference evidence="2 3" key="1">
    <citation type="submission" date="2020-02" db="EMBL/GenBank/DDBJ databases">
        <authorList>
            <person name="Criscuolo A."/>
        </authorList>
    </citation>
    <scope>NUCLEOTIDE SEQUENCE [LARGE SCALE GENOMIC DNA]</scope>
    <source>
        <strain evidence="2">CIP105534</strain>
    </source>
</reference>
<protein>
    <submittedName>
        <fullName evidence="2">Uncharacterized protein</fullName>
    </submittedName>
</protein>